<gene>
    <name evidence="2" type="ordered locus">Ngar_c32960</name>
</gene>
<evidence type="ECO:0000256" key="1">
    <source>
        <dbReference type="SAM" id="Phobius"/>
    </source>
</evidence>
<keyword evidence="3" id="KW-1185">Reference proteome</keyword>
<keyword evidence="1" id="KW-1133">Transmembrane helix</keyword>
<accession>K0IFR7</accession>
<name>K0IFR7_NITGG</name>
<evidence type="ECO:0000313" key="2">
    <source>
        <dbReference type="EMBL" id="AFU60211.1"/>
    </source>
</evidence>
<dbReference type="AlphaFoldDB" id="K0IFR7"/>
<dbReference type="InParanoid" id="K0IFR7"/>
<dbReference type="KEGG" id="nga:Ngar_c32960"/>
<dbReference type="BioCyc" id="CNIT1237085:G1324-3296-MONOMER"/>
<keyword evidence="1" id="KW-0812">Transmembrane</keyword>
<dbReference type="EMBL" id="CP002408">
    <property type="protein sequence ID" value="AFU60211.1"/>
    <property type="molecule type" value="Genomic_DNA"/>
</dbReference>
<feature type="transmembrane region" description="Helical" evidence="1">
    <location>
        <begin position="12"/>
        <end position="33"/>
    </location>
</feature>
<proteinExistence type="predicted"/>
<reference evidence="2 3" key="1">
    <citation type="journal article" date="2012" name="Environ. Microbiol.">
        <title>The genome of the ammonia-oxidizing Candidatus Nitrososphaera gargensis: insights into metabolic versatility and environmental adaptations.</title>
        <authorList>
            <person name="Spang A."/>
            <person name="Poehlein A."/>
            <person name="Offre P."/>
            <person name="Zumbragel S."/>
            <person name="Haider S."/>
            <person name="Rychlik N."/>
            <person name="Nowka B."/>
            <person name="Schmeisser C."/>
            <person name="Lebedeva E.V."/>
            <person name="Rattei T."/>
            <person name="Bohm C."/>
            <person name="Schmid M."/>
            <person name="Galushko A."/>
            <person name="Hatzenpichler R."/>
            <person name="Weinmaier T."/>
            <person name="Daniel R."/>
            <person name="Schleper C."/>
            <person name="Spieck E."/>
            <person name="Streit W."/>
            <person name="Wagner M."/>
        </authorList>
    </citation>
    <scope>NUCLEOTIDE SEQUENCE [LARGE SCALE GENOMIC DNA]</scope>
    <source>
        <strain evidence="3">Ga9.2</strain>
    </source>
</reference>
<protein>
    <submittedName>
        <fullName evidence="2">Uncharacterized protein</fullName>
    </submittedName>
</protein>
<evidence type="ECO:0000313" key="3">
    <source>
        <dbReference type="Proteomes" id="UP000008037"/>
    </source>
</evidence>
<keyword evidence="1" id="KW-0472">Membrane</keyword>
<dbReference type="Proteomes" id="UP000008037">
    <property type="component" value="Chromosome"/>
</dbReference>
<sequence>MLVSSQLAATTTIFFSLSEIKCYCVLAFSYINYSIMM</sequence>
<organism evidence="2 3">
    <name type="scientific">Nitrososphaera gargensis (strain Ga9.2)</name>
    <dbReference type="NCBI Taxonomy" id="1237085"/>
    <lineage>
        <taxon>Archaea</taxon>
        <taxon>Nitrososphaerota</taxon>
        <taxon>Nitrososphaeria</taxon>
        <taxon>Nitrososphaerales</taxon>
        <taxon>Nitrososphaeraceae</taxon>
        <taxon>Nitrososphaera</taxon>
    </lineage>
</organism>
<dbReference type="HOGENOM" id="CLU_3338599_0_0_2"/>